<dbReference type="InterPro" id="IPR009071">
    <property type="entry name" value="HMG_box_dom"/>
</dbReference>
<sequence>MEYKTLHDRFEYLQEEKKRLHEAYTLALQELDALNEDNAILSEKLLKIRVRRRKLLLNAEDNMRALMTPKTLFCRRNRRHVRRKFPMASRRQVTMQLEEEWEALPSEDREKWQRELESYAAKPIAMAKAKAPSKARGKTRTTDENKPKAPRKRPTPKKKEGEVKKPRKSPQVKAPRKPTPAKKPSAKGKGKKVDVPAPIAPPVQDEPDSSGGSSAAASDEDDSDDNMMHLPMGAFG</sequence>
<dbReference type="Pfam" id="PF00505">
    <property type="entry name" value="HMG_box"/>
    <property type="match status" value="1"/>
</dbReference>
<dbReference type="SUPFAM" id="SSF47095">
    <property type="entry name" value="HMG-box"/>
    <property type="match status" value="1"/>
</dbReference>
<dbReference type="Gene3D" id="1.10.30.10">
    <property type="entry name" value="High mobility group box domain"/>
    <property type="match status" value="1"/>
</dbReference>
<evidence type="ECO:0000313" key="5">
    <source>
        <dbReference type="Proteomes" id="UP000243217"/>
    </source>
</evidence>
<dbReference type="EMBL" id="JNBS01000459">
    <property type="protein sequence ID" value="OQS05403.1"/>
    <property type="molecule type" value="Genomic_DNA"/>
</dbReference>
<accession>A0A1W0A543</accession>
<feature type="domain" description="HMG box" evidence="3">
    <location>
        <begin position="72"/>
        <end position="120"/>
    </location>
</feature>
<dbReference type="AlphaFoldDB" id="A0A1W0A543"/>
<evidence type="ECO:0000259" key="3">
    <source>
        <dbReference type="Pfam" id="PF00505"/>
    </source>
</evidence>
<reference evidence="4 5" key="1">
    <citation type="journal article" date="2014" name="Genome Biol. Evol.">
        <title>The secreted proteins of Achlya hypogyna and Thraustotheca clavata identify the ancestral oomycete secretome and reveal gene acquisitions by horizontal gene transfer.</title>
        <authorList>
            <person name="Misner I."/>
            <person name="Blouin N."/>
            <person name="Leonard G."/>
            <person name="Richards T.A."/>
            <person name="Lane C.E."/>
        </authorList>
    </citation>
    <scope>NUCLEOTIDE SEQUENCE [LARGE SCALE GENOMIC DNA]</scope>
    <source>
        <strain evidence="4 5">ATCC 34112</strain>
    </source>
</reference>
<comment type="caution">
    <text evidence="4">The sequence shown here is derived from an EMBL/GenBank/DDBJ whole genome shotgun (WGS) entry which is preliminary data.</text>
</comment>
<dbReference type="OrthoDB" id="79484at2759"/>
<evidence type="ECO:0000256" key="1">
    <source>
        <dbReference type="SAM" id="Coils"/>
    </source>
</evidence>
<keyword evidence="1" id="KW-0175">Coiled coil</keyword>
<protein>
    <recommendedName>
        <fullName evidence="3">HMG box domain-containing protein</fullName>
    </recommendedName>
</protein>
<feature type="region of interest" description="Disordered" evidence="2">
    <location>
        <begin position="123"/>
        <end position="236"/>
    </location>
</feature>
<proteinExistence type="predicted"/>
<organism evidence="4 5">
    <name type="scientific">Thraustotheca clavata</name>
    <dbReference type="NCBI Taxonomy" id="74557"/>
    <lineage>
        <taxon>Eukaryota</taxon>
        <taxon>Sar</taxon>
        <taxon>Stramenopiles</taxon>
        <taxon>Oomycota</taxon>
        <taxon>Saprolegniomycetes</taxon>
        <taxon>Saprolegniales</taxon>
        <taxon>Achlyaceae</taxon>
        <taxon>Thraustotheca</taxon>
    </lineage>
</organism>
<evidence type="ECO:0000256" key="2">
    <source>
        <dbReference type="SAM" id="MobiDB-lite"/>
    </source>
</evidence>
<dbReference type="InterPro" id="IPR036910">
    <property type="entry name" value="HMG_box_dom_sf"/>
</dbReference>
<name>A0A1W0A543_9STRA</name>
<gene>
    <name evidence="4" type="ORF">THRCLA_20629</name>
</gene>
<feature type="coiled-coil region" evidence="1">
    <location>
        <begin position="17"/>
        <end position="44"/>
    </location>
</feature>
<feature type="compositionally biased region" description="Basic residues" evidence="2">
    <location>
        <begin position="165"/>
        <end position="190"/>
    </location>
</feature>
<evidence type="ECO:0000313" key="4">
    <source>
        <dbReference type="EMBL" id="OQS05403.1"/>
    </source>
</evidence>
<dbReference type="STRING" id="74557.A0A1W0A543"/>
<keyword evidence="5" id="KW-1185">Reference proteome</keyword>
<dbReference type="Proteomes" id="UP000243217">
    <property type="component" value="Unassembled WGS sequence"/>
</dbReference>